<evidence type="ECO:0000313" key="2">
    <source>
        <dbReference type="Proteomes" id="UP000822688"/>
    </source>
</evidence>
<dbReference type="Proteomes" id="UP000822688">
    <property type="component" value="Chromosome V"/>
</dbReference>
<evidence type="ECO:0000313" key="1">
    <source>
        <dbReference type="EMBL" id="KAG0573866.1"/>
    </source>
</evidence>
<organism evidence="1 2">
    <name type="scientific">Ceratodon purpureus</name>
    <name type="common">Fire moss</name>
    <name type="synonym">Dicranum purpureum</name>
    <dbReference type="NCBI Taxonomy" id="3225"/>
    <lineage>
        <taxon>Eukaryota</taxon>
        <taxon>Viridiplantae</taxon>
        <taxon>Streptophyta</taxon>
        <taxon>Embryophyta</taxon>
        <taxon>Bryophyta</taxon>
        <taxon>Bryophytina</taxon>
        <taxon>Bryopsida</taxon>
        <taxon>Dicranidae</taxon>
        <taxon>Pseudoditrichales</taxon>
        <taxon>Ditrichaceae</taxon>
        <taxon>Ceratodon</taxon>
    </lineage>
</organism>
<protein>
    <submittedName>
        <fullName evidence="1">Uncharacterized protein</fullName>
    </submittedName>
</protein>
<comment type="caution">
    <text evidence="1">The sequence shown here is derived from an EMBL/GenBank/DDBJ whole genome shotgun (WGS) entry which is preliminary data.</text>
</comment>
<proteinExistence type="predicted"/>
<accession>A0A8T0HSQ3</accession>
<gene>
    <name evidence="1" type="ORF">KC19_VG216500</name>
</gene>
<dbReference type="AlphaFoldDB" id="A0A8T0HSQ3"/>
<keyword evidence="2" id="KW-1185">Reference proteome</keyword>
<sequence length="123" mass="14376">MSGLPAPDLPLRWVEERSPQLHSCRCFTKLLISFLWFWEGFGKTEILCRFYKLKFLMPSMLSTLCCWLMKSLHFSCRRIPSCHLEGIQGGRYPEIVDLIVEEVFNLVRTLVNAHIVVILQLSF</sequence>
<name>A0A8T0HSQ3_CERPU</name>
<reference evidence="1" key="1">
    <citation type="submission" date="2020-06" db="EMBL/GenBank/DDBJ databases">
        <title>WGS assembly of Ceratodon purpureus strain R40.</title>
        <authorList>
            <person name="Carey S.B."/>
            <person name="Jenkins J."/>
            <person name="Shu S."/>
            <person name="Lovell J.T."/>
            <person name="Sreedasyam A."/>
            <person name="Maumus F."/>
            <person name="Tiley G.P."/>
            <person name="Fernandez-Pozo N."/>
            <person name="Barry K."/>
            <person name="Chen C."/>
            <person name="Wang M."/>
            <person name="Lipzen A."/>
            <person name="Daum C."/>
            <person name="Saski C.A."/>
            <person name="Payton A.C."/>
            <person name="Mcbreen J.C."/>
            <person name="Conrad R.E."/>
            <person name="Kollar L.M."/>
            <person name="Olsson S."/>
            <person name="Huttunen S."/>
            <person name="Landis J.B."/>
            <person name="Wickett N.J."/>
            <person name="Johnson M.G."/>
            <person name="Rensing S.A."/>
            <person name="Grimwood J."/>
            <person name="Schmutz J."/>
            <person name="Mcdaniel S.F."/>
        </authorList>
    </citation>
    <scope>NUCLEOTIDE SEQUENCE</scope>
    <source>
        <strain evidence="1">R40</strain>
    </source>
</reference>
<dbReference type="EMBL" id="CM026426">
    <property type="protein sequence ID" value="KAG0573866.1"/>
    <property type="molecule type" value="Genomic_DNA"/>
</dbReference>